<dbReference type="HOGENOM" id="CLU_3319229_0_0_6"/>
<dbReference type="KEGG" id="vvy:VVA0250"/>
<accession>Q7MFR9</accession>
<organism evidence="1 2">
    <name type="scientific">Vibrio vulnificus (strain YJ016)</name>
    <dbReference type="NCBI Taxonomy" id="196600"/>
    <lineage>
        <taxon>Bacteria</taxon>
        <taxon>Pseudomonadati</taxon>
        <taxon>Pseudomonadota</taxon>
        <taxon>Gammaproteobacteria</taxon>
        <taxon>Vibrionales</taxon>
        <taxon>Vibrionaceae</taxon>
        <taxon>Vibrio</taxon>
    </lineage>
</organism>
<dbReference type="EMBL" id="BA000038">
    <property type="protein sequence ID" value="BAC96276.1"/>
    <property type="molecule type" value="Genomic_DNA"/>
</dbReference>
<dbReference type="Proteomes" id="UP000002675">
    <property type="component" value="Chromosome II"/>
</dbReference>
<gene>
    <name evidence="1" type="ordered locus">VVA0250</name>
</gene>
<name>Q7MFR9_VIBVY</name>
<reference evidence="1 2" key="1">
    <citation type="journal article" date="2003" name="Genome Res.">
        <title>Comparative genome analysis of Vibrio vulnificus, a marine pathogen.</title>
        <authorList>
            <person name="Chen C.Y."/>
            <person name="Wu K.M."/>
            <person name="Chang Y.C."/>
            <person name="Chang C.H."/>
            <person name="Tsai H.C."/>
            <person name="Liao T.L."/>
            <person name="Liu Y.M."/>
            <person name="Chen H.J."/>
            <person name="Shen A.B."/>
            <person name="Li J.C."/>
            <person name="Su T.L."/>
            <person name="Shao C.P."/>
            <person name="Lee C.T."/>
            <person name="Hor L.I."/>
            <person name="Tsai S.F."/>
        </authorList>
    </citation>
    <scope>NUCLEOTIDE SEQUENCE [LARGE SCALE GENOMIC DNA]</scope>
    <source>
        <strain evidence="1 2">YJ016</strain>
    </source>
</reference>
<evidence type="ECO:0000313" key="2">
    <source>
        <dbReference type="Proteomes" id="UP000002675"/>
    </source>
</evidence>
<sequence length="39" mass="4318">MRRTPECLIRSGVLGQLTGQRAVSLVSYANALIEVLVRF</sequence>
<protein>
    <submittedName>
        <fullName evidence="1">Uncharacterized protein</fullName>
    </submittedName>
</protein>
<proteinExistence type="predicted"/>
<evidence type="ECO:0000313" key="1">
    <source>
        <dbReference type="EMBL" id="BAC96276.1"/>
    </source>
</evidence>
<dbReference type="AlphaFoldDB" id="Q7MFR9"/>